<evidence type="ECO:0000259" key="2">
    <source>
        <dbReference type="Pfam" id="PF02543"/>
    </source>
</evidence>
<gene>
    <name evidence="4" type="ORF">BCF44_116260</name>
</gene>
<dbReference type="InterPro" id="IPR031730">
    <property type="entry name" value="Carbam_trans_C"/>
</dbReference>
<dbReference type="InterPro" id="IPR003696">
    <property type="entry name" value="Carbtransf_dom"/>
</dbReference>
<evidence type="ECO:0000313" key="4">
    <source>
        <dbReference type="EMBL" id="REH36390.1"/>
    </source>
</evidence>
<feature type="domain" description="Carbamoyltransferase C-terminal" evidence="3">
    <location>
        <begin position="406"/>
        <end position="577"/>
    </location>
</feature>
<dbReference type="Pfam" id="PF16861">
    <property type="entry name" value="Carbam_trans_C"/>
    <property type="match status" value="1"/>
</dbReference>
<comment type="similarity">
    <text evidence="1">Belongs to the NodU/CmcH family.</text>
</comment>
<dbReference type="InterPro" id="IPR038152">
    <property type="entry name" value="Carbam_trans_C_sf"/>
</dbReference>
<dbReference type="InterPro" id="IPR051338">
    <property type="entry name" value="NodU/CmcH_Carbamoyltrnsfr"/>
</dbReference>
<dbReference type="InterPro" id="IPR043129">
    <property type="entry name" value="ATPase_NBD"/>
</dbReference>
<dbReference type="Pfam" id="PF02543">
    <property type="entry name" value="Carbam_trans_N"/>
    <property type="match status" value="1"/>
</dbReference>
<accession>A0A3E0H2Y6</accession>
<proteinExistence type="inferred from homology"/>
<keyword evidence="4" id="KW-0808">Transferase</keyword>
<comment type="caution">
    <text evidence="4">The sequence shown here is derived from an EMBL/GenBank/DDBJ whole genome shotgun (WGS) entry which is preliminary data.</text>
</comment>
<dbReference type="EMBL" id="QUNO01000016">
    <property type="protein sequence ID" value="REH36390.1"/>
    <property type="molecule type" value="Genomic_DNA"/>
</dbReference>
<dbReference type="AlphaFoldDB" id="A0A3E0H2Y6"/>
<dbReference type="PANTHER" id="PTHR34847:SF1">
    <property type="entry name" value="NODULATION PROTEIN U"/>
    <property type="match status" value="1"/>
</dbReference>
<evidence type="ECO:0000313" key="5">
    <source>
        <dbReference type="Proteomes" id="UP000256269"/>
    </source>
</evidence>
<protein>
    <submittedName>
        <fullName evidence="4">Carbamoyltransferase</fullName>
    </submittedName>
</protein>
<dbReference type="Proteomes" id="UP000256269">
    <property type="component" value="Unassembled WGS sequence"/>
</dbReference>
<dbReference type="Gene3D" id="3.30.420.40">
    <property type="match status" value="2"/>
</dbReference>
<dbReference type="PANTHER" id="PTHR34847">
    <property type="entry name" value="NODULATION PROTEIN U"/>
    <property type="match status" value="1"/>
</dbReference>
<name>A0A3E0H2Y6_9PSEU</name>
<feature type="domain" description="Carbamoyltransferase" evidence="2">
    <location>
        <begin position="32"/>
        <end position="352"/>
    </location>
</feature>
<evidence type="ECO:0000259" key="3">
    <source>
        <dbReference type="Pfam" id="PF16861"/>
    </source>
</evidence>
<evidence type="ECO:0000256" key="1">
    <source>
        <dbReference type="ARBA" id="ARBA00006129"/>
    </source>
</evidence>
<dbReference type="GO" id="GO:0016740">
    <property type="term" value="F:transferase activity"/>
    <property type="evidence" value="ECO:0007669"/>
    <property type="project" value="UniProtKB-KW"/>
</dbReference>
<organism evidence="4 5">
    <name type="scientific">Kutzneria buriramensis</name>
    <dbReference type="NCBI Taxonomy" id="1045776"/>
    <lineage>
        <taxon>Bacteria</taxon>
        <taxon>Bacillati</taxon>
        <taxon>Actinomycetota</taxon>
        <taxon>Actinomycetes</taxon>
        <taxon>Pseudonocardiales</taxon>
        <taxon>Pseudonocardiaceae</taxon>
        <taxon>Kutzneria</taxon>
    </lineage>
</organism>
<dbReference type="Gene3D" id="3.90.870.20">
    <property type="entry name" value="Carbamoyltransferase, C-terminal domain"/>
    <property type="match status" value="1"/>
</dbReference>
<reference evidence="4 5" key="1">
    <citation type="submission" date="2018-08" db="EMBL/GenBank/DDBJ databases">
        <title>Genomic Encyclopedia of Archaeal and Bacterial Type Strains, Phase II (KMG-II): from individual species to whole genera.</title>
        <authorList>
            <person name="Goeker M."/>
        </authorList>
    </citation>
    <scope>NUCLEOTIDE SEQUENCE [LARGE SCALE GENOMIC DNA]</scope>
    <source>
        <strain evidence="4 5">DSM 45791</strain>
    </source>
</reference>
<keyword evidence="5" id="KW-1185">Reference proteome</keyword>
<dbReference type="SUPFAM" id="SSF53067">
    <property type="entry name" value="Actin-like ATPase domain"/>
    <property type="match status" value="1"/>
</dbReference>
<sequence length="582" mass="63179">MVLGISGLPNAQRYLARSGPDPLDERICQGLDSAAALVVDGVVVAAAAEERFSGVKGTGALPVNAIDYVLREAGVSRDDVDAIAHGFDYDGFRRVFARQQDYFAEVLSGRTVIDALTEAGWRDVERRFRPVTHHVAHAASAYLPSGFGSALCVVSDGMGETEALSVYRARDGRLDKVHSQPISDSLGLLYSICTRFLGFQFNSDEYKVMGLAAYGDPARNRSVFDKLVSFDPESGGVRVNWPRGSLADAELGYPHARAFLAEGAGFTPRVPDGQVHPEEADFAAALQAKLTGVLADLVAHWMEKTGERDLCLAGGTFLNCKSNQILCDLPGVDRVFVQPAAGDDGSALGAALHVAGSYAGSVPFNPYTGPSYAADEVGAELERRADELGLAWRQVGLTEEYFALAAEDIAADRVIAWFHDRMEWGPRALGNRSILALPKGDRIKERINGLIKFREPFRPFAPAVFDADCATLFETPAKDPVRYMLCTARVREEHRESVAGIVHADGTARIQLVRRDLNEKFWTLLSEVKQRTGVGCVVNTSFNVKGQPLIMAPGTALDTFTATSLSRLYIEGFVVWKKSQSS</sequence>